<dbReference type="Gene3D" id="1.10.510.10">
    <property type="entry name" value="Transferase(Phosphotransferase) domain 1"/>
    <property type="match status" value="1"/>
</dbReference>
<keyword evidence="3" id="KW-1185">Reference proteome</keyword>
<dbReference type="InterPro" id="IPR011009">
    <property type="entry name" value="Kinase-like_dom_sf"/>
</dbReference>
<gene>
    <name evidence="2" type="ORF">GFSPODELE1_LOCUS7723</name>
</gene>
<evidence type="ECO:0000313" key="3">
    <source>
        <dbReference type="Proteomes" id="UP001497453"/>
    </source>
</evidence>
<reference evidence="3" key="1">
    <citation type="submission" date="2024-04" db="EMBL/GenBank/DDBJ databases">
        <authorList>
            <person name="Shaw F."/>
            <person name="Minotto A."/>
        </authorList>
    </citation>
    <scope>NUCLEOTIDE SEQUENCE [LARGE SCALE GENOMIC DNA]</scope>
</reference>
<feature type="domain" description="Fungal-type protein kinase" evidence="1">
    <location>
        <begin position="31"/>
        <end position="183"/>
    </location>
</feature>
<evidence type="ECO:0000259" key="1">
    <source>
        <dbReference type="Pfam" id="PF17667"/>
    </source>
</evidence>
<organism evidence="2 3">
    <name type="scientific">Somion occarium</name>
    <dbReference type="NCBI Taxonomy" id="3059160"/>
    <lineage>
        <taxon>Eukaryota</taxon>
        <taxon>Fungi</taxon>
        <taxon>Dikarya</taxon>
        <taxon>Basidiomycota</taxon>
        <taxon>Agaricomycotina</taxon>
        <taxon>Agaricomycetes</taxon>
        <taxon>Polyporales</taxon>
        <taxon>Cerrenaceae</taxon>
        <taxon>Somion</taxon>
    </lineage>
</organism>
<dbReference type="Proteomes" id="UP001497453">
    <property type="component" value="Chromosome 5"/>
</dbReference>
<sequence>MPGLFSMNRATRHQNELNVALDYSRIEGPAMADPMLHRLNRNSLGRPLYHFKDPEEFLNGLRSIVICLQKLADLDMCHCDITISNTSLVASPNPPNGEEGFLFDFEYTKLPHSHPLTYNRDMPESVRSAGPVTTGTLQFMAIELLLQFGPRLGADLAVVAPRVITPTYKSYHDLESLVWVVFYALCKRVLLDLKANSKIHPSNKAILEQTFQTWFSHKSPEHIAETRSHLANSVYGHPIPVLEAFKTLMEKVHALLLEDLLQLVWYQKLRTTRRVQPGQPQGKKMTHDIVLSKIALALKRLHGEEPIPVDEDVLKSQA</sequence>
<proteinExistence type="predicted"/>
<protein>
    <recommendedName>
        <fullName evidence="1">Fungal-type protein kinase domain-containing protein</fullName>
    </recommendedName>
</protein>
<name>A0ABP1DUD7_9APHY</name>
<dbReference type="EMBL" id="OZ037948">
    <property type="protein sequence ID" value="CAL1710229.1"/>
    <property type="molecule type" value="Genomic_DNA"/>
</dbReference>
<accession>A0ABP1DUD7</accession>
<evidence type="ECO:0000313" key="2">
    <source>
        <dbReference type="EMBL" id="CAL1710229.1"/>
    </source>
</evidence>
<dbReference type="SUPFAM" id="SSF56112">
    <property type="entry name" value="Protein kinase-like (PK-like)"/>
    <property type="match status" value="1"/>
</dbReference>
<dbReference type="InterPro" id="IPR040976">
    <property type="entry name" value="Pkinase_fungal"/>
</dbReference>
<dbReference type="Pfam" id="PF17667">
    <property type="entry name" value="Pkinase_fungal"/>
    <property type="match status" value="1"/>
</dbReference>